<organism evidence="4 5">
    <name type="scientific">Kitasatospora arboriphila</name>
    <dbReference type="NCBI Taxonomy" id="258052"/>
    <lineage>
        <taxon>Bacteria</taxon>
        <taxon>Bacillati</taxon>
        <taxon>Actinomycetota</taxon>
        <taxon>Actinomycetes</taxon>
        <taxon>Kitasatosporales</taxon>
        <taxon>Streptomycetaceae</taxon>
        <taxon>Kitasatospora</taxon>
    </lineage>
</organism>
<keyword evidence="5" id="KW-1185">Reference proteome</keyword>
<dbReference type="Proteomes" id="UP001499987">
    <property type="component" value="Unassembled WGS sequence"/>
</dbReference>
<feature type="region of interest" description="Disordered" evidence="1">
    <location>
        <begin position="184"/>
        <end position="235"/>
    </location>
</feature>
<feature type="transmembrane region" description="Helical" evidence="2">
    <location>
        <begin position="237"/>
        <end position="257"/>
    </location>
</feature>
<protein>
    <recommendedName>
        <fullName evidence="3">YncI copper-binding domain-containing protein</fullName>
    </recommendedName>
</protein>
<dbReference type="EMBL" id="BAAALD010000032">
    <property type="protein sequence ID" value="GAA1088834.1"/>
    <property type="molecule type" value="Genomic_DNA"/>
</dbReference>
<feature type="region of interest" description="Disordered" evidence="1">
    <location>
        <begin position="1"/>
        <end position="25"/>
    </location>
</feature>
<evidence type="ECO:0000259" key="3">
    <source>
        <dbReference type="Pfam" id="PF07987"/>
    </source>
</evidence>
<comment type="caution">
    <text evidence="4">The sequence shown here is derived from an EMBL/GenBank/DDBJ whole genome shotgun (WGS) entry which is preliminary data.</text>
</comment>
<sequence length="265" mass="26176">MRHHGQDAEPAAGRPPTPGSTAAMNRSRLLARAAVPLAAAAGVLALAAPALAHVEVESETAQALATDAVVAFDAEGESSSAGIKQVKVVLPAGIAPSDVTLVEAPKGWTFTPSEDGYQVAGTALAPGKSAAYKIKVRQLPNEKSVAFKSLVTYSDGHVDRWIELPQGGAEPAKPAPVLKLAAASPGAKPLPASPSATASAAPTTASAAPSDTPSAAPSSASPEATAPAASDGGSGSGTATVVVVAVLAAAIVGVVVWRRRAAPRD</sequence>
<evidence type="ECO:0000256" key="2">
    <source>
        <dbReference type="SAM" id="Phobius"/>
    </source>
</evidence>
<keyword evidence="2" id="KW-1133">Transmembrane helix</keyword>
<dbReference type="InterPro" id="IPR038507">
    <property type="entry name" value="YcnI-like_sf"/>
</dbReference>
<accession>A0ABN1TIG8</accession>
<proteinExistence type="predicted"/>
<keyword evidence="2" id="KW-0472">Membrane</keyword>
<keyword evidence="2" id="KW-0812">Transmembrane</keyword>
<dbReference type="Pfam" id="PF07987">
    <property type="entry name" value="DUF1775"/>
    <property type="match status" value="1"/>
</dbReference>
<evidence type="ECO:0000313" key="4">
    <source>
        <dbReference type="EMBL" id="GAA1088834.1"/>
    </source>
</evidence>
<name>A0ABN1TIG8_9ACTN</name>
<dbReference type="InterPro" id="IPR012533">
    <property type="entry name" value="YcnI-copper_dom"/>
</dbReference>
<evidence type="ECO:0000313" key="5">
    <source>
        <dbReference type="Proteomes" id="UP001499987"/>
    </source>
</evidence>
<feature type="transmembrane region" description="Helical" evidence="2">
    <location>
        <begin position="29"/>
        <end position="52"/>
    </location>
</feature>
<gene>
    <name evidence="4" type="ORF">GCM10009663_35600</name>
</gene>
<feature type="compositionally biased region" description="Low complexity" evidence="1">
    <location>
        <begin position="193"/>
        <end position="235"/>
    </location>
</feature>
<reference evidence="4 5" key="1">
    <citation type="journal article" date="2019" name="Int. J. Syst. Evol. Microbiol.">
        <title>The Global Catalogue of Microorganisms (GCM) 10K type strain sequencing project: providing services to taxonomists for standard genome sequencing and annotation.</title>
        <authorList>
            <consortium name="The Broad Institute Genomics Platform"/>
            <consortium name="The Broad Institute Genome Sequencing Center for Infectious Disease"/>
            <person name="Wu L."/>
            <person name="Ma J."/>
        </authorList>
    </citation>
    <scope>NUCLEOTIDE SEQUENCE [LARGE SCALE GENOMIC DNA]</scope>
    <source>
        <strain evidence="4 5">JCM 13002</strain>
    </source>
</reference>
<dbReference type="Gene3D" id="2.60.40.2230">
    <property type="entry name" value="Uncharacterised protein YcnI-like PF07987, DUF1775"/>
    <property type="match status" value="1"/>
</dbReference>
<feature type="domain" description="YncI copper-binding" evidence="3">
    <location>
        <begin position="53"/>
        <end position="180"/>
    </location>
</feature>
<evidence type="ECO:0000256" key="1">
    <source>
        <dbReference type="SAM" id="MobiDB-lite"/>
    </source>
</evidence>